<dbReference type="STRING" id="1844.UG56_021615"/>
<name>A0A1J4N229_9ACTN</name>
<dbReference type="RefSeq" id="WP_045547419.1">
    <property type="nucleotide sequence ID" value="NZ_JZDQ02000035.1"/>
</dbReference>
<sequence>MRSASADPTTRERIRDAAVLRFARDGFGASVRSIATDAGVSPALVIHHFGSKDELHAECDEAVLAEIRKAKNESIDELAAGQSILHRFAAADEYAPMLGYVLRSLQNGGPVGQTFIEQMIEDAVGYTKHGVEAGLVKPSRDEPARARYLVLSALGMLMLEITLRPPEDPADLGAIVRDFLTTSYFPMIELYTQGFFTTRRMLDEYLLYVPDPPQDTATEPASD</sequence>
<dbReference type="Pfam" id="PF00440">
    <property type="entry name" value="TetR_N"/>
    <property type="match status" value="1"/>
</dbReference>
<dbReference type="InterPro" id="IPR009057">
    <property type="entry name" value="Homeodomain-like_sf"/>
</dbReference>
<reference evidence="4" key="1">
    <citation type="submission" date="2016-10" db="EMBL/GenBank/DDBJ databases">
        <title>Draft Genome Sequence of Nocardioides luteus Strain BAFB, an Alkane-Degrading Bacterium Isolated from JP-7 Polluted Soil.</title>
        <authorList>
            <person name="Brown L."/>
            <person name="Ruiz O.N."/>
            <person name="Gunasekera T."/>
        </authorList>
    </citation>
    <scope>NUCLEOTIDE SEQUENCE [LARGE SCALE GENOMIC DNA]</scope>
    <source>
        <strain evidence="4">BAFB</strain>
    </source>
</reference>
<evidence type="ECO:0000313" key="5">
    <source>
        <dbReference type="Proteomes" id="UP000033772"/>
    </source>
</evidence>
<dbReference type="Gene3D" id="1.10.357.10">
    <property type="entry name" value="Tetracycline Repressor, domain 2"/>
    <property type="match status" value="1"/>
</dbReference>
<dbReference type="Proteomes" id="UP000033772">
    <property type="component" value="Unassembled WGS sequence"/>
</dbReference>
<dbReference type="InterPro" id="IPR001647">
    <property type="entry name" value="HTH_TetR"/>
</dbReference>
<comment type="caution">
    <text evidence="4">The sequence shown here is derived from an EMBL/GenBank/DDBJ whole genome shotgun (WGS) entry which is preliminary data.</text>
</comment>
<dbReference type="GO" id="GO:0000976">
    <property type="term" value="F:transcription cis-regulatory region binding"/>
    <property type="evidence" value="ECO:0007669"/>
    <property type="project" value="TreeGrafter"/>
</dbReference>
<dbReference type="InterPro" id="IPR041484">
    <property type="entry name" value="TetR_C_25"/>
</dbReference>
<evidence type="ECO:0000256" key="1">
    <source>
        <dbReference type="ARBA" id="ARBA00023125"/>
    </source>
</evidence>
<evidence type="ECO:0000259" key="3">
    <source>
        <dbReference type="PROSITE" id="PS50977"/>
    </source>
</evidence>
<dbReference type="SUPFAM" id="SSF46689">
    <property type="entry name" value="Homeodomain-like"/>
    <property type="match status" value="1"/>
</dbReference>
<evidence type="ECO:0000256" key="2">
    <source>
        <dbReference type="PROSITE-ProRule" id="PRU00335"/>
    </source>
</evidence>
<protein>
    <submittedName>
        <fullName evidence="4">TetR family transcriptional regulator</fullName>
    </submittedName>
</protein>
<dbReference type="PANTHER" id="PTHR30055:SF146">
    <property type="entry name" value="HTH-TYPE TRANSCRIPTIONAL DUAL REGULATOR CECR"/>
    <property type="match status" value="1"/>
</dbReference>
<accession>A0A1J4N229</accession>
<dbReference type="OrthoDB" id="3403733at2"/>
<feature type="DNA-binding region" description="H-T-H motif" evidence="2">
    <location>
        <begin position="30"/>
        <end position="49"/>
    </location>
</feature>
<gene>
    <name evidence="4" type="ORF">UG56_021615</name>
</gene>
<keyword evidence="1 2" id="KW-0238">DNA-binding</keyword>
<dbReference type="AlphaFoldDB" id="A0A1J4N229"/>
<feature type="domain" description="HTH tetR-type" evidence="3">
    <location>
        <begin position="8"/>
        <end position="67"/>
    </location>
</feature>
<dbReference type="PANTHER" id="PTHR30055">
    <property type="entry name" value="HTH-TYPE TRANSCRIPTIONAL REGULATOR RUTR"/>
    <property type="match status" value="1"/>
</dbReference>
<dbReference type="PRINTS" id="PR00455">
    <property type="entry name" value="HTHTETR"/>
</dbReference>
<proteinExistence type="predicted"/>
<organism evidence="4 5">
    <name type="scientific">Nocardioides luteus</name>
    <dbReference type="NCBI Taxonomy" id="1844"/>
    <lineage>
        <taxon>Bacteria</taxon>
        <taxon>Bacillati</taxon>
        <taxon>Actinomycetota</taxon>
        <taxon>Actinomycetes</taxon>
        <taxon>Propionibacteriales</taxon>
        <taxon>Nocardioidaceae</taxon>
        <taxon>Nocardioides</taxon>
    </lineage>
</organism>
<keyword evidence="5" id="KW-1185">Reference proteome</keyword>
<dbReference type="Pfam" id="PF17933">
    <property type="entry name" value="TetR_C_25"/>
    <property type="match status" value="1"/>
</dbReference>
<dbReference type="EMBL" id="JZDQ02000035">
    <property type="protein sequence ID" value="OIJ24616.1"/>
    <property type="molecule type" value="Genomic_DNA"/>
</dbReference>
<evidence type="ECO:0000313" key="4">
    <source>
        <dbReference type="EMBL" id="OIJ24616.1"/>
    </source>
</evidence>
<dbReference type="GO" id="GO:0003700">
    <property type="term" value="F:DNA-binding transcription factor activity"/>
    <property type="evidence" value="ECO:0007669"/>
    <property type="project" value="TreeGrafter"/>
</dbReference>
<dbReference type="PROSITE" id="PS50977">
    <property type="entry name" value="HTH_TETR_2"/>
    <property type="match status" value="1"/>
</dbReference>
<dbReference type="InterPro" id="IPR050109">
    <property type="entry name" value="HTH-type_TetR-like_transc_reg"/>
</dbReference>